<protein>
    <recommendedName>
        <fullName evidence="8">Tagatose-6-phosphate kinase</fullName>
        <ecNumber evidence="8">2.7.1.144</ecNumber>
    </recommendedName>
</protein>
<name>A0AAE4KY59_9STRE</name>
<dbReference type="EC" id="2.7.1.144" evidence="8"/>
<dbReference type="EMBL" id="JARQAG010000001">
    <property type="protein sequence ID" value="MDT2730902.1"/>
    <property type="molecule type" value="Genomic_DNA"/>
</dbReference>
<keyword evidence="5 9" id="KW-0418">Kinase</keyword>
<evidence type="ECO:0000256" key="3">
    <source>
        <dbReference type="ARBA" id="ARBA00022736"/>
    </source>
</evidence>
<dbReference type="InterPro" id="IPR017583">
    <property type="entry name" value="Tagatose/fructose_Pkinase"/>
</dbReference>
<dbReference type="GO" id="GO:0005524">
    <property type="term" value="F:ATP binding"/>
    <property type="evidence" value="ECO:0007669"/>
    <property type="project" value="UniProtKB-UniRule"/>
</dbReference>
<dbReference type="InterPro" id="IPR022463">
    <property type="entry name" value="1-PFruKinase"/>
</dbReference>
<dbReference type="RefSeq" id="WP_311981868.1">
    <property type="nucleotide sequence ID" value="NZ_JARQAG010000001.1"/>
</dbReference>
<proteinExistence type="inferred from homology"/>
<dbReference type="PANTHER" id="PTHR46566:SF5">
    <property type="entry name" value="1-PHOSPHOFRUCTOKINASE"/>
    <property type="match status" value="1"/>
</dbReference>
<keyword evidence="3 8" id="KW-0423">Lactose metabolism</keyword>
<evidence type="ECO:0000313" key="11">
    <source>
        <dbReference type="EMBL" id="MDT2730902.1"/>
    </source>
</evidence>
<sequence>MITTVTLNTSIDKAYYLENSLTVGTVMRVKKVINSAGGKGLNVARVVKLLGEDVLATGLVGGNNGNYLLDLLNHDGITHGFTTVSCETRSCINVIEVNFRSTEFLESGEEITEKEIAMFEKSFSNLIDKTDVVTISGSMPKGLNPDFYNTLIEIALEKGKKVILDSSGLSFELGLKGKPTLVKPNEEELEALFHRKINSINDVIELGKKISEKGIEYVVVSLGKEGAILIHNNSVYHAKPPKIKAINTVGCGDSMVAALAFGLKNNFKPTDCLKYAVAVGTANAMTMNTGSFNKIDFENILTQVKVDEIY</sequence>
<comment type="function">
    <text evidence="9">Catalyzes the ATP-dependent phosphorylation of fructose-l-phosphate to fructose-l,6-bisphosphate.</text>
</comment>
<dbReference type="GO" id="GO:0044281">
    <property type="term" value="P:small molecule metabolic process"/>
    <property type="evidence" value="ECO:0007669"/>
    <property type="project" value="UniProtKB-ARBA"/>
</dbReference>
<accession>A0AAE4KY59</accession>
<dbReference type="NCBIfam" id="TIGR03168">
    <property type="entry name" value="1-PFK"/>
    <property type="match status" value="1"/>
</dbReference>
<organism evidence="11 12">
    <name type="scientific">Streptococcus parauberis</name>
    <dbReference type="NCBI Taxonomy" id="1348"/>
    <lineage>
        <taxon>Bacteria</taxon>
        <taxon>Bacillati</taxon>
        <taxon>Bacillota</taxon>
        <taxon>Bacilli</taxon>
        <taxon>Lactobacillales</taxon>
        <taxon>Streptococcaceae</taxon>
        <taxon>Streptococcus</taxon>
    </lineage>
</organism>
<dbReference type="PROSITE" id="PS00583">
    <property type="entry name" value="PFKB_KINASES_1"/>
    <property type="match status" value="1"/>
</dbReference>
<dbReference type="InterPro" id="IPR029056">
    <property type="entry name" value="Ribokinase-like"/>
</dbReference>
<evidence type="ECO:0000259" key="10">
    <source>
        <dbReference type="Pfam" id="PF00294"/>
    </source>
</evidence>
<dbReference type="GO" id="GO:0005829">
    <property type="term" value="C:cytosol"/>
    <property type="evidence" value="ECO:0007669"/>
    <property type="project" value="TreeGrafter"/>
</dbReference>
<comment type="catalytic activity">
    <reaction evidence="7 9">
        <text>beta-D-fructose 1-phosphate + ATP = beta-D-fructose 1,6-bisphosphate + ADP + H(+)</text>
        <dbReference type="Rhea" id="RHEA:14213"/>
        <dbReference type="ChEBI" id="CHEBI:15378"/>
        <dbReference type="ChEBI" id="CHEBI:30616"/>
        <dbReference type="ChEBI" id="CHEBI:32966"/>
        <dbReference type="ChEBI" id="CHEBI:138881"/>
        <dbReference type="ChEBI" id="CHEBI:456216"/>
        <dbReference type="EC" id="2.7.1.56"/>
    </reaction>
</comment>
<dbReference type="PANTHER" id="PTHR46566">
    <property type="entry name" value="1-PHOSPHOFRUCTOKINASE-RELATED"/>
    <property type="match status" value="1"/>
</dbReference>
<evidence type="ECO:0000256" key="7">
    <source>
        <dbReference type="ARBA" id="ARBA00047745"/>
    </source>
</evidence>
<dbReference type="Gene3D" id="3.40.1190.20">
    <property type="match status" value="1"/>
</dbReference>
<dbReference type="GO" id="GO:0016052">
    <property type="term" value="P:carbohydrate catabolic process"/>
    <property type="evidence" value="ECO:0007669"/>
    <property type="project" value="UniProtKB-ARBA"/>
</dbReference>
<dbReference type="GO" id="GO:0005988">
    <property type="term" value="P:lactose metabolic process"/>
    <property type="evidence" value="ECO:0007669"/>
    <property type="project" value="UniProtKB-KW"/>
</dbReference>
<evidence type="ECO:0000256" key="4">
    <source>
        <dbReference type="ARBA" id="ARBA00022741"/>
    </source>
</evidence>
<comment type="similarity">
    <text evidence="1">Belongs to the carbohydrate kinase pfkB family.</text>
</comment>
<dbReference type="PIRSF" id="PIRSF000535">
    <property type="entry name" value="1PFK/6PFK/LacC"/>
    <property type="match status" value="1"/>
</dbReference>
<dbReference type="GO" id="GO:0008662">
    <property type="term" value="F:1-phosphofructokinase activity"/>
    <property type="evidence" value="ECO:0007669"/>
    <property type="project" value="UniProtKB-UniRule"/>
</dbReference>
<comment type="caution">
    <text evidence="11">The sequence shown here is derived from an EMBL/GenBank/DDBJ whole genome shotgun (WGS) entry which is preliminary data.</text>
</comment>
<comment type="similarity">
    <text evidence="8">Belongs to the carbohydrate kinase PfkB family. LacC subfamily.</text>
</comment>
<dbReference type="GO" id="GO:0009024">
    <property type="term" value="F:tagatose-6-phosphate kinase activity"/>
    <property type="evidence" value="ECO:0007669"/>
    <property type="project" value="UniProtKB-EC"/>
</dbReference>
<evidence type="ECO:0000256" key="1">
    <source>
        <dbReference type="ARBA" id="ARBA00005380"/>
    </source>
</evidence>
<dbReference type="FunFam" id="3.40.1190.20:FF:000001">
    <property type="entry name" value="Phosphofructokinase"/>
    <property type="match status" value="1"/>
</dbReference>
<evidence type="ECO:0000313" key="12">
    <source>
        <dbReference type="Proteomes" id="UP001180515"/>
    </source>
</evidence>
<dbReference type="InterPro" id="IPR011611">
    <property type="entry name" value="PfkB_dom"/>
</dbReference>
<dbReference type="CDD" id="cd01164">
    <property type="entry name" value="FruK_PfkB_like"/>
    <property type="match status" value="1"/>
</dbReference>
<dbReference type="SUPFAM" id="SSF53613">
    <property type="entry name" value="Ribokinase-like"/>
    <property type="match status" value="1"/>
</dbReference>
<dbReference type="Proteomes" id="UP001180515">
    <property type="component" value="Unassembled WGS sequence"/>
</dbReference>
<evidence type="ECO:0000256" key="2">
    <source>
        <dbReference type="ARBA" id="ARBA00022679"/>
    </source>
</evidence>
<comment type="pathway">
    <text evidence="8">Carbohydrate metabolism; D-tagatose 6-phosphate degradation; D-glyceraldehyde 3-phosphate and glycerone phosphate from D-tagatose 6-phosphate: step 1/2.</text>
</comment>
<evidence type="ECO:0000256" key="8">
    <source>
        <dbReference type="PIRNR" id="PIRNR000535"/>
    </source>
</evidence>
<dbReference type="AlphaFoldDB" id="A0AAE4KY59"/>
<comment type="catalytic activity">
    <reaction evidence="8">
        <text>D-tagatofuranose 6-phosphate + ATP = D-tagatofuranose 1,6-bisphosphate + ADP + H(+)</text>
        <dbReference type="Rhea" id="RHEA:12420"/>
        <dbReference type="ChEBI" id="CHEBI:15378"/>
        <dbReference type="ChEBI" id="CHEBI:30616"/>
        <dbReference type="ChEBI" id="CHEBI:58694"/>
        <dbReference type="ChEBI" id="CHEBI:58695"/>
        <dbReference type="ChEBI" id="CHEBI:456216"/>
        <dbReference type="EC" id="2.7.1.144"/>
    </reaction>
</comment>
<keyword evidence="4 8" id="KW-0547">Nucleotide-binding</keyword>
<evidence type="ECO:0000256" key="5">
    <source>
        <dbReference type="ARBA" id="ARBA00022777"/>
    </source>
</evidence>
<reference evidence="11" key="1">
    <citation type="submission" date="2023-03" db="EMBL/GenBank/DDBJ databases">
        <authorList>
            <person name="Shen W."/>
            <person name="Cai J."/>
        </authorList>
    </citation>
    <scope>NUCLEOTIDE SEQUENCE</scope>
    <source>
        <strain evidence="11">P82-2</strain>
    </source>
</reference>
<feature type="domain" description="Carbohydrate kinase PfkB" evidence="10">
    <location>
        <begin position="18"/>
        <end position="291"/>
    </location>
</feature>
<keyword evidence="6 8" id="KW-0067">ATP-binding</keyword>
<gene>
    <name evidence="11" type="primary">pfkB</name>
    <name evidence="11" type="ORF">P7G31_01375</name>
</gene>
<dbReference type="InterPro" id="IPR002173">
    <property type="entry name" value="Carboh/pur_kinase_PfkB_CS"/>
</dbReference>
<evidence type="ECO:0000256" key="6">
    <source>
        <dbReference type="ARBA" id="ARBA00022840"/>
    </source>
</evidence>
<keyword evidence="2 8" id="KW-0808">Transferase</keyword>
<dbReference type="NCBIfam" id="TIGR03828">
    <property type="entry name" value="pfkB"/>
    <property type="match status" value="1"/>
</dbReference>
<evidence type="ECO:0000256" key="9">
    <source>
        <dbReference type="RuleBase" id="RU369061"/>
    </source>
</evidence>
<dbReference type="Pfam" id="PF00294">
    <property type="entry name" value="PfkB"/>
    <property type="match status" value="1"/>
</dbReference>